<evidence type="ECO:0000313" key="1">
    <source>
        <dbReference type="EMBL" id="KAF9814563.1"/>
    </source>
</evidence>
<dbReference type="CDD" id="cd18809">
    <property type="entry name" value="SF1_C_RecD"/>
    <property type="match status" value="1"/>
</dbReference>
<dbReference type="GO" id="GO:0006260">
    <property type="term" value="P:DNA replication"/>
    <property type="evidence" value="ECO:0007669"/>
    <property type="project" value="TreeGrafter"/>
</dbReference>
<dbReference type="AlphaFoldDB" id="A0A8H7P2P6"/>
<dbReference type="PANTHER" id="PTHR23274:SF51">
    <property type="entry name" value="OS03G0423850 PROTEIN"/>
    <property type="match status" value="1"/>
</dbReference>
<accession>A0A8H7P2P6</accession>
<sequence>MADLPRLAPPGVPAHALTVKVNGVYRLMCNYAPERGMVKNTRVLIRALGKRIITVRILRGIGGVSVVDPEDILISRIPFTALLDTGHTLVRRQFPLAPAYATTFNSCQGLTLDVVGVDLTRPVFSHGQLYTALSRIRHRSHARVRLRPGHAYTRNVTYHEILP</sequence>
<comment type="caution">
    <text evidence="1">The sequence shown here is derived from an EMBL/GenBank/DDBJ whole genome shotgun (WGS) entry which is preliminary data.</text>
</comment>
<dbReference type="PANTHER" id="PTHR23274">
    <property type="entry name" value="DNA HELICASE-RELATED"/>
    <property type="match status" value="1"/>
</dbReference>
<protein>
    <recommendedName>
        <fullName evidence="3">ATP-dependent DNA helicase</fullName>
    </recommendedName>
</protein>
<dbReference type="Proteomes" id="UP000639403">
    <property type="component" value="Unassembled WGS sequence"/>
</dbReference>
<reference evidence="1" key="1">
    <citation type="submission" date="2020-11" db="EMBL/GenBank/DDBJ databases">
        <authorList>
            <person name="Koelle M."/>
            <person name="Horta M.A.C."/>
            <person name="Nowrousian M."/>
            <person name="Ohm R.A."/>
            <person name="Benz P."/>
            <person name="Pilgard A."/>
        </authorList>
    </citation>
    <scope>NUCLEOTIDE SEQUENCE</scope>
    <source>
        <strain evidence="1">FPRL280</strain>
    </source>
</reference>
<dbReference type="GO" id="GO:0005657">
    <property type="term" value="C:replication fork"/>
    <property type="evidence" value="ECO:0007669"/>
    <property type="project" value="TreeGrafter"/>
</dbReference>
<proteinExistence type="predicted"/>
<name>A0A8H7P2P6_9APHY</name>
<dbReference type="InterPro" id="IPR027417">
    <property type="entry name" value="P-loop_NTPase"/>
</dbReference>
<dbReference type="SUPFAM" id="SSF52540">
    <property type="entry name" value="P-loop containing nucleoside triphosphate hydrolases"/>
    <property type="match status" value="1"/>
</dbReference>
<dbReference type="EMBL" id="JADOXO010000084">
    <property type="protein sequence ID" value="KAF9814563.1"/>
    <property type="molecule type" value="Genomic_DNA"/>
</dbReference>
<organism evidence="1 2">
    <name type="scientific">Rhodonia placenta</name>
    <dbReference type="NCBI Taxonomy" id="104341"/>
    <lineage>
        <taxon>Eukaryota</taxon>
        <taxon>Fungi</taxon>
        <taxon>Dikarya</taxon>
        <taxon>Basidiomycota</taxon>
        <taxon>Agaricomycotina</taxon>
        <taxon>Agaricomycetes</taxon>
        <taxon>Polyporales</taxon>
        <taxon>Adustoporiaceae</taxon>
        <taxon>Rhodonia</taxon>
    </lineage>
</organism>
<reference evidence="1" key="2">
    <citation type="journal article" name="Front. Microbiol.">
        <title>Degradative Capacity of Two Strains of Rhodonia placenta: From Phenotype to Genotype.</title>
        <authorList>
            <person name="Kolle M."/>
            <person name="Horta M.A.C."/>
            <person name="Nowrousian M."/>
            <person name="Ohm R.A."/>
            <person name="Benz J.P."/>
            <person name="Pilgard A."/>
        </authorList>
    </citation>
    <scope>NUCLEOTIDE SEQUENCE</scope>
    <source>
        <strain evidence="1">FPRL280</strain>
    </source>
</reference>
<evidence type="ECO:0008006" key="3">
    <source>
        <dbReference type="Google" id="ProtNLM"/>
    </source>
</evidence>
<evidence type="ECO:0000313" key="2">
    <source>
        <dbReference type="Proteomes" id="UP000639403"/>
    </source>
</evidence>
<gene>
    <name evidence="1" type="ORF">IEO21_05021</name>
</gene>